<dbReference type="Proteomes" id="UP000077069">
    <property type="component" value="Unassembled WGS sequence"/>
</dbReference>
<evidence type="ECO:0000313" key="4">
    <source>
        <dbReference type="Proteomes" id="UP000077069"/>
    </source>
</evidence>
<comment type="cofactor">
    <cofactor evidence="1">
        <name>Zn(2+)</name>
        <dbReference type="ChEBI" id="CHEBI:29105"/>
    </cofactor>
    <text evidence="1">Binds 1 zinc ion per subunit.</text>
</comment>
<dbReference type="Pfam" id="PF01400">
    <property type="entry name" value="Astacin"/>
    <property type="match status" value="1"/>
</dbReference>
<reference evidence="3 4" key="1">
    <citation type="submission" date="2016-05" db="EMBL/GenBank/DDBJ databases">
        <title>Comparative analysis of secretome profiles of manganese(II)-oxidizing ascomycete fungi.</title>
        <authorList>
            <consortium name="DOE Joint Genome Institute"/>
            <person name="Zeiner C.A."/>
            <person name="Purvine S.O."/>
            <person name="Zink E.M."/>
            <person name="Wu S."/>
            <person name="Pasa-Tolic L."/>
            <person name="Chaput D.L."/>
            <person name="Haridas S."/>
            <person name="Grigoriev I.V."/>
            <person name="Santelli C.M."/>
            <person name="Hansel C.M."/>
        </authorList>
    </citation>
    <scope>NUCLEOTIDE SEQUENCE [LARGE SCALE GENOMIC DNA]</scope>
    <source>
        <strain evidence="3 4">AP3s5-JAC2a</strain>
    </source>
</reference>
<keyword evidence="1" id="KW-0482">Metalloprotease</keyword>
<evidence type="ECO:0000313" key="3">
    <source>
        <dbReference type="EMBL" id="OAG11161.1"/>
    </source>
</evidence>
<keyword evidence="1" id="KW-0479">Metal-binding</keyword>
<dbReference type="InterPro" id="IPR001506">
    <property type="entry name" value="Peptidase_M12A"/>
</dbReference>
<dbReference type="GO" id="GO:0046872">
    <property type="term" value="F:metal ion binding"/>
    <property type="evidence" value="ECO:0007669"/>
    <property type="project" value="UniProtKB-KW"/>
</dbReference>
<accession>A0A177CVB5</accession>
<dbReference type="AlphaFoldDB" id="A0A177CVB5"/>
<protein>
    <recommendedName>
        <fullName evidence="1">Metalloendopeptidase</fullName>
        <ecNumber evidence="1">3.4.24.-</ecNumber>
    </recommendedName>
</protein>
<sequence length="318" mass="35594">MALKLPLAMHLLHWRVDGVAFSNGGAPQPWRIRGILKNRNRIRYCFATAEMKEKIGCRLNQAIALWGKALGGGAGKETGHNLAFSEVKFAGIPQHCFKEFFPAYWNGKRNNLGSNDVLAVIWKDEASSGGVSSATVGYTPRERASPEELKGLRHRLYIAENTEAHTIAHEIGHVLGLGHEMSRPDRDDFVEFRCTKLKGLASAILSAQSKPKNSDLTVLEISNKLCTDRNFALENRFPAFNYLSSTDKRDKDKNFDIDSLMMYGSTAFASPDCRATSLELCPLVKIKRNNGVKVGVEEIKWAVRPSKEDIAFFRKYYP</sequence>
<evidence type="ECO:0000259" key="2">
    <source>
        <dbReference type="Pfam" id="PF01400"/>
    </source>
</evidence>
<dbReference type="PANTHER" id="PTHR10127">
    <property type="entry name" value="DISCOIDIN, CUB, EGF, LAMININ , AND ZINC METALLOPROTEASE DOMAIN CONTAINING"/>
    <property type="match status" value="1"/>
</dbReference>
<dbReference type="SUPFAM" id="SSF55486">
    <property type="entry name" value="Metalloproteases ('zincins'), catalytic domain"/>
    <property type="match status" value="1"/>
</dbReference>
<feature type="signal peptide" evidence="1">
    <location>
        <begin position="1"/>
        <end position="18"/>
    </location>
</feature>
<keyword evidence="1" id="KW-0645">Protease</keyword>
<dbReference type="OrthoDB" id="291007at2759"/>
<dbReference type="InParanoid" id="A0A177CVB5"/>
<dbReference type="PRINTS" id="PR00480">
    <property type="entry name" value="ASTACIN"/>
</dbReference>
<keyword evidence="1" id="KW-0732">Signal</keyword>
<keyword evidence="4" id="KW-1185">Reference proteome</keyword>
<dbReference type="GeneID" id="28765808"/>
<dbReference type="GO" id="GO:0006508">
    <property type="term" value="P:proteolysis"/>
    <property type="evidence" value="ECO:0007669"/>
    <property type="project" value="UniProtKB-KW"/>
</dbReference>
<proteinExistence type="predicted"/>
<dbReference type="InterPro" id="IPR024079">
    <property type="entry name" value="MetalloPept_cat_dom_sf"/>
</dbReference>
<dbReference type="GO" id="GO:0004222">
    <property type="term" value="F:metalloendopeptidase activity"/>
    <property type="evidence" value="ECO:0007669"/>
    <property type="project" value="UniProtKB-UniRule"/>
</dbReference>
<organism evidence="3 4">
    <name type="scientific">Paraphaeosphaeria sporulosa</name>
    <dbReference type="NCBI Taxonomy" id="1460663"/>
    <lineage>
        <taxon>Eukaryota</taxon>
        <taxon>Fungi</taxon>
        <taxon>Dikarya</taxon>
        <taxon>Ascomycota</taxon>
        <taxon>Pezizomycotina</taxon>
        <taxon>Dothideomycetes</taxon>
        <taxon>Pleosporomycetidae</taxon>
        <taxon>Pleosporales</taxon>
        <taxon>Massarineae</taxon>
        <taxon>Didymosphaeriaceae</taxon>
        <taxon>Paraphaeosphaeria</taxon>
    </lineage>
</organism>
<dbReference type="STRING" id="1460663.A0A177CVB5"/>
<keyword evidence="1" id="KW-0378">Hydrolase</keyword>
<gene>
    <name evidence="3" type="ORF">CC84DRAFT_1210835</name>
</gene>
<name>A0A177CVB5_9PLEO</name>
<dbReference type="EMBL" id="KV441548">
    <property type="protein sequence ID" value="OAG11161.1"/>
    <property type="molecule type" value="Genomic_DNA"/>
</dbReference>
<feature type="domain" description="Peptidase M12A" evidence="2">
    <location>
        <begin position="156"/>
        <end position="198"/>
    </location>
</feature>
<feature type="chain" id="PRO_5033096081" description="Metalloendopeptidase" evidence="1">
    <location>
        <begin position="19"/>
        <end position="318"/>
    </location>
</feature>
<dbReference type="Gene3D" id="3.40.390.10">
    <property type="entry name" value="Collagenase (Catalytic Domain)"/>
    <property type="match status" value="1"/>
</dbReference>
<dbReference type="RefSeq" id="XP_018041526.1">
    <property type="nucleotide sequence ID" value="XM_018182322.1"/>
</dbReference>
<dbReference type="PANTHER" id="PTHR10127:SF850">
    <property type="entry name" value="METALLOENDOPEPTIDASE"/>
    <property type="match status" value="1"/>
</dbReference>
<keyword evidence="1" id="KW-0862">Zinc</keyword>
<evidence type="ECO:0000256" key="1">
    <source>
        <dbReference type="RuleBase" id="RU361183"/>
    </source>
</evidence>
<dbReference type="EC" id="3.4.24.-" evidence="1"/>